<gene>
    <name evidence="2" type="ORF">CC80DRAFT_544797</name>
</gene>
<evidence type="ECO:0000256" key="1">
    <source>
        <dbReference type="SAM" id="MobiDB-lite"/>
    </source>
</evidence>
<dbReference type="OrthoDB" id="3799363at2759"/>
<name>A0A6A5U5B0_9PLEO</name>
<dbReference type="EMBL" id="ML976983">
    <property type="protein sequence ID" value="KAF1960343.1"/>
    <property type="molecule type" value="Genomic_DNA"/>
</dbReference>
<protein>
    <submittedName>
        <fullName evidence="2">Uncharacterized protein</fullName>
    </submittedName>
</protein>
<keyword evidence="3" id="KW-1185">Reference proteome</keyword>
<feature type="region of interest" description="Disordered" evidence="1">
    <location>
        <begin position="66"/>
        <end position="88"/>
    </location>
</feature>
<organism evidence="2 3">
    <name type="scientific">Byssothecium circinans</name>
    <dbReference type="NCBI Taxonomy" id="147558"/>
    <lineage>
        <taxon>Eukaryota</taxon>
        <taxon>Fungi</taxon>
        <taxon>Dikarya</taxon>
        <taxon>Ascomycota</taxon>
        <taxon>Pezizomycotina</taxon>
        <taxon>Dothideomycetes</taxon>
        <taxon>Pleosporomycetidae</taxon>
        <taxon>Pleosporales</taxon>
        <taxon>Massarineae</taxon>
        <taxon>Massarinaceae</taxon>
        <taxon>Byssothecium</taxon>
    </lineage>
</organism>
<proteinExistence type="predicted"/>
<dbReference type="Proteomes" id="UP000800035">
    <property type="component" value="Unassembled WGS sequence"/>
</dbReference>
<dbReference type="AlphaFoldDB" id="A0A6A5U5B0"/>
<reference evidence="2" key="1">
    <citation type="journal article" date="2020" name="Stud. Mycol.">
        <title>101 Dothideomycetes genomes: a test case for predicting lifestyles and emergence of pathogens.</title>
        <authorList>
            <person name="Haridas S."/>
            <person name="Albert R."/>
            <person name="Binder M."/>
            <person name="Bloem J."/>
            <person name="Labutti K."/>
            <person name="Salamov A."/>
            <person name="Andreopoulos B."/>
            <person name="Baker S."/>
            <person name="Barry K."/>
            <person name="Bills G."/>
            <person name="Bluhm B."/>
            <person name="Cannon C."/>
            <person name="Castanera R."/>
            <person name="Culley D."/>
            <person name="Daum C."/>
            <person name="Ezra D."/>
            <person name="Gonzalez J."/>
            <person name="Henrissat B."/>
            <person name="Kuo A."/>
            <person name="Liang C."/>
            <person name="Lipzen A."/>
            <person name="Lutzoni F."/>
            <person name="Magnuson J."/>
            <person name="Mondo S."/>
            <person name="Nolan M."/>
            <person name="Ohm R."/>
            <person name="Pangilinan J."/>
            <person name="Park H.-J."/>
            <person name="Ramirez L."/>
            <person name="Alfaro M."/>
            <person name="Sun H."/>
            <person name="Tritt A."/>
            <person name="Yoshinaga Y."/>
            <person name="Zwiers L.-H."/>
            <person name="Turgeon B."/>
            <person name="Goodwin S."/>
            <person name="Spatafora J."/>
            <person name="Crous P."/>
            <person name="Grigoriev I."/>
        </authorList>
    </citation>
    <scope>NUCLEOTIDE SEQUENCE</scope>
    <source>
        <strain evidence="2">CBS 675.92</strain>
    </source>
</reference>
<accession>A0A6A5U5B0</accession>
<sequence>MESTDAHTAHLQETFCDRRLEPLDDRIPPQMLEKLDFSNVHAGTAEEQWKMLYQVLFPGDGEVPSPYDQHAFTPRPKDGTSLNFSGSTPSSFITQLTPTVYSDAGISRDDRGSVISAATISEVELKSSSHGWPKARIRREWKEDEY</sequence>
<evidence type="ECO:0000313" key="2">
    <source>
        <dbReference type="EMBL" id="KAF1960343.1"/>
    </source>
</evidence>
<evidence type="ECO:0000313" key="3">
    <source>
        <dbReference type="Proteomes" id="UP000800035"/>
    </source>
</evidence>